<name>A0AAJ0ELV9_9PEZI</name>
<gene>
    <name evidence="1" type="ORF">BDP55DRAFT_638287</name>
</gene>
<organism evidence="1 2">
    <name type="scientific">Colletotrichum godetiae</name>
    <dbReference type="NCBI Taxonomy" id="1209918"/>
    <lineage>
        <taxon>Eukaryota</taxon>
        <taxon>Fungi</taxon>
        <taxon>Dikarya</taxon>
        <taxon>Ascomycota</taxon>
        <taxon>Pezizomycotina</taxon>
        <taxon>Sordariomycetes</taxon>
        <taxon>Hypocreomycetidae</taxon>
        <taxon>Glomerellales</taxon>
        <taxon>Glomerellaceae</taxon>
        <taxon>Colletotrichum</taxon>
        <taxon>Colletotrichum acutatum species complex</taxon>
    </lineage>
</organism>
<evidence type="ECO:0000313" key="2">
    <source>
        <dbReference type="Proteomes" id="UP001224890"/>
    </source>
</evidence>
<protein>
    <submittedName>
        <fullName evidence="1">Uncharacterized protein</fullName>
    </submittedName>
</protein>
<dbReference type="EMBL" id="JAHMHR010000081">
    <property type="protein sequence ID" value="KAK1657990.1"/>
    <property type="molecule type" value="Genomic_DNA"/>
</dbReference>
<proteinExistence type="predicted"/>
<dbReference type="GeneID" id="85457620"/>
<comment type="caution">
    <text evidence="1">The sequence shown here is derived from an EMBL/GenBank/DDBJ whole genome shotgun (WGS) entry which is preliminary data.</text>
</comment>
<dbReference type="AlphaFoldDB" id="A0AAJ0ELV9"/>
<sequence>MSVDLKYDTTRLNCLREAVRIPQLLEQEVCSVSRVGWSFGLASSQDDLMVGIDDRTQATTLCVGAAAFVSSLPVPDSQYRHCRFVSRNVVIEDPCGNIKNDIKAQIHAGCCKPILSASRKHYYDVSAPEESIHTEIVMTVGGCQTNVLVVGFDSVRHGSPVQTPRAFVFNRHIKMRDVGQRPRNSRSLSDKVDARIGLHGAI</sequence>
<keyword evidence="2" id="KW-1185">Reference proteome</keyword>
<reference evidence="1" key="1">
    <citation type="submission" date="2021-06" db="EMBL/GenBank/DDBJ databases">
        <title>Comparative genomics, transcriptomics and evolutionary studies reveal genomic signatures of adaptation to plant cell wall in hemibiotrophic fungi.</title>
        <authorList>
            <consortium name="DOE Joint Genome Institute"/>
            <person name="Baroncelli R."/>
            <person name="Diaz J.F."/>
            <person name="Benocci T."/>
            <person name="Peng M."/>
            <person name="Battaglia E."/>
            <person name="Haridas S."/>
            <person name="Andreopoulos W."/>
            <person name="Labutti K."/>
            <person name="Pangilinan J."/>
            <person name="Floch G.L."/>
            <person name="Makela M.R."/>
            <person name="Henrissat B."/>
            <person name="Grigoriev I.V."/>
            <person name="Crouch J.A."/>
            <person name="De Vries R.P."/>
            <person name="Sukno S.A."/>
            <person name="Thon M.R."/>
        </authorList>
    </citation>
    <scope>NUCLEOTIDE SEQUENCE</scope>
    <source>
        <strain evidence="1">CBS 193.32</strain>
    </source>
</reference>
<evidence type="ECO:0000313" key="1">
    <source>
        <dbReference type="EMBL" id="KAK1657990.1"/>
    </source>
</evidence>
<accession>A0AAJ0ELV9</accession>
<dbReference type="RefSeq" id="XP_060422754.1">
    <property type="nucleotide sequence ID" value="XM_060573094.1"/>
</dbReference>
<dbReference type="Proteomes" id="UP001224890">
    <property type="component" value="Unassembled WGS sequence"/>
</dbReference>